<sequence>MPTTIQARTDLPLLLVAMAWGSTYLVAKELVTEDSVLALLGVRMTIAAALLLVVVWMRRGGVAAAEWRVGAILGLLLSAIFALETFGIAHTSATNAGLIISLTLVCTPLLEAALARRRPQPRFLVACATAVAGVALLAGGGTLRPPGPGDLLMLAAAVVRAVHVVSMHRLSAGRAMDSIRMTTVQLATCAIVFVVASTIVGQPIPAYVSALDGGGWVLLAYLVVGCTVFAFLVQTWAVRRTSPSRVSLLLGTEPVWAAVVGLTLAGDAITAPRCVGIALILVGTVWGRRIEERRRLPTKVHEGALTSADAPRGGSRRPPGQMREPWRSRLPSGSTCAPSRMP</sequence>
<evidence type="ECO:0000256" key="4">
    <source>
        <dbReference type="ARBA" id="ARBA00022692"/>
    </source>
</evidence>
<feature type="transmembrane region" description="Helical" evidence="8">
    <location>
        <begin position="69"/>
        <end position="90"/>
    </location>
</feature>
<evidence type="ECO:0000313" key="10">
    <source>
        <dbReference type="EMBL" id="GAA2173100.1"/>
    </source>
</evidence>
<evidence type="ECO:0000256" key="5">
    <source>
        <dbReference type="ARBA" id="ARBA00022989"/>
    </source>
</evidence>
<feature type="transmembrane region" description="Helical" evidence="8">
    <location>
        <begin position="216"/>
        <end position="234"/>
    </location>
</feature>
<proteinExistence type="inferred from homology"/>
<evidence type="ECO:0000256" key="2">
    <source>
        <dbReference type="ARBA" id="ARBA00007362"/>
    </source>
</evidence>
<feature type="domain" description="EamA" evidence="9">
    <location>
        <begin position="13"/>
        <end position="137"/>
    </location>
</feature>
<dbReference type="InterPro" id="IPR037185">
    <property type="entry name" value="EmrE-like"/>
</dbReference>
<accession>A0ABP5MEQ4</accession>
<protein>
    <submittedName>
        <fullName evidence="10">DMT family transporter</fullName>
    </submittedName>
</protein>
<dbReference type="Proteomes" id="UP001501599">
    <property type="component" value="Unassembled WGS sequence"/>
</dbReference>
<keyword evidence="11" id="KW-1185">Reference proteome</keyword>
<dbReference type="InterPro" id="IPR051258">
    <property type="entry name" value="Diverse_Substrate_Transporter"/>
</dbReference>
<dbReference type="InterPro" id="IPR000620">
    <property type="entry name" value="EamA_dom"/>
</dbReference>
<evidence type="ECO:0000256" key="3">
    <source>
        <dbReference type="ARBA" id="ARBA00022475"/>
    </source>
</evidence>
<evidence type="ECO:0000256" key="7">
    <source>
        <dbReference type="SAM" id="MobiDB-lite"/>
    </source>
</evidence>
<name>A0ABP5MEQ4_9MICO</name>
<feature type="transmembrane region" description="Helical" evidence="8">
    <location>
        <begin position="184"/>
        <end position="204"/>
    </location>
</feature>
<dbReference type="EMBL" id="BAAAQT010000005">
    <property type="protein sequence ID" value="GAA2173100.1"/>
    <property type="molecule type" value="Genomic_DNA"/>
</dbReference>
<feature type="transmembrane region" description="Helical" evidence="8">
    <location>
        <begin position="270"/>
        <end position="287"/>
    </location>
</feature>
<evidence type="ECO:0000256" key="1">
    <source>
        <dbReference type="ARBA" id="ARBA00004651"/>
    </source>
</evidence>
<feature type="transmembrane region" description="Helical" evidence="8">
    <location>
        <begin position="246"/>
        <end position="264"/>
    </location>
</feature>
<reference evidence="11" key="1">
    <citation type="journal article" date="2019" name="Int. J. Syst. Evol. Microbiol.">
        <title>The Global Catalogue of Microorganisms (GCM) 10K type strain sequencing project: providing services to taxonomists for standard genome sequencing and annotation.</title>
        <authorList>
            <consortium name="The Broad Institute Genomics Platform"/>
            <consortium name="The Broad Institute Genome Sequencing Center for Infectious Disease"/>
            <person name="Wu L."/>
            <person name="Ma J."/>
        </authorList>
    </citation>
    <scope>NUCLEOTIDE SEQUENCE [LARGE SCALE GENOMIC DNA]</scope>
    <source>
        <strain evidence="11">JCM 16026</strain>
    </source>
</reference>
<dbReference type="SUPFAM" id="SSF103481">
    <property type="entry name" value="Multidrug resistance efflux transporter EmrE"/>
    <property type="match status" value="2"/>
</dbReference>
<dbReference type="Pfam" id="PF00892">
    <property type="entry name" value="EamA"/>
    <property type="match status" value="2"/>
</dbReference>
<dbReference type="RefSeq" id="WP_344341987.1">
    <property type="nucleotide sequence ID" value="NZ_BAAAQT010000005.1"/>
</dbReference>
<feature type="transmembrane region" description="Helical" evidence="8">
    <location>
        <begin position="122"/>
        <end position="139"/>
    </location>
</feature>
<feature type="transmembrane region" description="Helical" evidence="8">
    <location>
        <begin position="151"/>
        <end position="172"/>
    </location>
</feature>
<evidence type="ECO:0000259" key="9">
    <source>
        <dbReference type="Pfam" id="PF00892"/>
    </source>
</evidence>
<gene>
    <name evidence="10" type="ORF">GCM10009846_13660</name>
</gene>
<organism evidence="10 11">
    <name type="scientific">Agrococcus versicolor</name>
    <dbReference type="NCBI Taxonomy" id="501482"/>
    <lineage>
        <taxon>Bacteria</taxon>
        <taxon>Bacillati</taxon>
        <taxon>Actinomycetota</taxon>
        <taxon>Actinomycetes</taxon>
        <taxon>Micrococcales</taxon>
        <taxon>Microbacteriaceae</taxon>
        <taxon>Agrococcus</taxon>
    </lineage>
</organism>
<evidence type="ECO:0000256" key="6">
    <source>
        <dbReference type="ARBA" id="ARBA00023136"/>
    </source>
</evidence>
<dbReference type="PANTHER" id="PTHR42920:SF5">
    <property type="entry name" value="EAMA DOMAIN-CONTAINING PROTEIN"/>
    <property type="match status" value="1"/>
</dbReference>
<feature type="transmembrane region" description="Helical" evidence="8">
    <location>
        <begin position="37"/>
        <end position="57"/>
    </location>
</feature>
<feature type="domain" description="EamA" evidence="9">
    <location>
        <begin position="148"/>
        <end position="285"/>
    </location>
</feature>
<evidence type="ECO:0000256" key="8">
    <source>
        <dbReference type="SAM" id="Phobius"/>
    </source>
</evidence>
<keyword evidence="3" id="KW-1003">Cell membrane</keyword>
<keyword evidence="4 8" id="KW-0812">Transmembrane</keyword>
<comment type="subcellular location">
    <subcellularLocation>
        <location evidence="1">Cell membrane</location>
        <topology evidence="1">Multi-pass membrane protein</topology>
    </subcellularLocation>
</comment>
<feature type="compositionally biased region" description="Polar residues" evidence="7">
    <location>
        <begin position="331"/>
        <end position="342"/>
    </location>
</feature>
<keyword evidence="6 8" id="KW-0472">Membrane</keyword>
<evidence type="ECO:0000313" key="11">
    <source>
        <dbReference type="Proteomes" id="UP001501599"/>
    </source>
</evidence>
<dbReference type="PANTHER" id="PTHR42920">
    <property type="entry name" value="OS03G0707200 PROTEIN-RELATED"/>
    <property type="match status" value="1"/>
</dbReference>
<feature type="region of interest" description="Disordered" evidence="7">
    <location>
        <begin position="301"/>
        <end position="342"/>
    </location>
</feature>
<feature type="transmembrane region" description="Helical" evidence="8">
    <location>
        <begin position="96"/>
        <end position="115"/>
    </location>
</feature>
<comment type="similarity">
    <text evidence="2">Belongs to the EamA transporter family.</text>
</comment>
<keyword evidence="5 8" id="KW-1133">Transmembrane helix</keyword>
<comment type="caution">
    <text evidence="10">The sequence shown here is derived from an EMBL/GenBank/DDBJ whole genome shotgun (WGS) entry which is preliminary data.</text>
</comment>